<dbReference type="eggNOG" id="ENOG502SAKR">
    <property type="taxonomic scope" value="Eukaryota"/>
</dbReference>
<dbReference type="PANTHER" id="PTHR40018:SF1">
    <property type="entry name" value="[PSI+] INDUCTION PROTEIN 2"/>
    <property type="match status" value="1"/>
</dbReference>
<dbReference type="AlphaFoldDB" id="E4V6W9"/>
<evidence type="ECO:0008006" key="5">
    <source>
        <dbReference type="Google" id="ProtNLM"/>
    </source>
</evidence>
<evidence type="ECO:0000313" key="3">
    <source>
        <dbReference type="EMBL" id="EFQ96835.1"/>
    </source>
</evidence>
<dbReference type="RefSeq" id="XP_003169212.1">
    <property type="nucleotide sequence ID" value="XM_003169164.1"/>
</dbReference>
<feature type="compositionally biased region" description="Basic and acidic residues" evidence="1">
    <location>
        <begin position="430"/>
        <end position="439"/>
    </location>
</feature>
<dbReference type="GeneID" id="10024307"/>
<feature type="transmembrane region" description="Helical" evidence="2">
    <location>
        <begin position="39"/>
        <end position="60"/>
    </location>
</feature>
<reference evidence="4" key="1">
    <citation type="journal article" date="2012" name="MBio">
        <title>Comparative genome analysis of Trichophyton rubrum and related dermatophytes reveals candidate genes involved in infection.</title>
        <authorList>
            <person name="Martinez D.A."/>
            <person name="Oliver B.G."/>
            <person name="Graeser Y."/>
            <person name="Goldberg J.M."/>
            <person name="Li W."/>
            <person name="Martinez-Rossi N.M."/>
            <person name="Monod M."/>
            <person name="Shelest E."/>
            <person name="Barton R.C."/>
            <person name="Birch E."/>
            <person name="Brakhage A.A."/>
            <person name="Chen Z."/>
            <person name="Gurr S.J."/>
            <person name="Heiman D."/>
            <person name="Heitman J."/>
            <person name="Kosti I."/>
            <person name="Rossi A."/>
            <person name="Saif S."/>
            <person name="Samalova M."/>
            <person name="Saunders C.W."/>
            <person name="Shea T."/>
            <person name="Summerbell R.C."/>
            <person name="Xu J."/>
            <person name="Young S."/>
            <person name="Zeng Q."/>
            <person name="Birren B.W."/>
            <person name="Cuomo C.A."/>
            <person name="White T.C."/>
        </authorList>
    </citation>
    <scope>NUCLEOTIDE SEQUENCE [LARGE SCALE GENOMIC DNA]</scope>
    <source>
        <strain evidence="4">ATCC MYA-4604 / CBS 118893</strain>
    </source>
</reference>
<dbReference type="GO" id="GO:0005935">
    <property type="term" value="C:cellular bud neck"/>
    <property type="evidence" value="ECO:0007669"/>
    <property type="project" value="TreeGrafter"/>
</dbReference>
<feature type="region of interest" description="Disordered" evidence="1">
    <location>
        <begin position="128"/>
        <end position="151"/>
    </location>
</feature>
<dbReference type="EMBL" id="DS989831">
    <property type="protein sequence ID" value="EFQ96835.1"/>
    <property type="molecule type" value="Genomic_DNA"/>
</dbReference>
<dbReference type="GO" id="GO:0005886">
    <property type="term" value="C:plasma membrane"/>
    <property type="evidence" value="ECO:0007669"/>
    <property type="project" value="TreeGrafter"/>
</dbReference>
<dbReference type="PANTHER" id="PTHR40018">
    <property type="entry name" value="[PSI+] INDUCTION PROTEIN 2"/>
    <property type="match status" value="1"/>
</dbReference>
<feature type="compositionally biased region" description="Low complexity" evidence="1">
    <location>
        <begin position="273"/>
        <end position="289"/>
    </location>
</feature>
<gene>
    <name evidence="3" type="ORF">MGYG_08756</name>
</gene>
<evidence type="ECO:0000256" key="1">
    <source>
        <dbReference type="SAM" id="MobiDB-lite"/>
    </source>
</evidence>
<dbReference type="InParanoid" id="E4V6W9"/>
<keyword evidence="2" id="KW-0472">Membrane</keyword>
<proteinExistence type="predicted"/>
<evidence type="ECO:0000256" key="2">
    <source>
        <dbReference type="SAM" id="Phobius"/>
    </source>
</evidence>
<dbReference type="Proteomes" id="UP000002669">
    <property type="component" value="Unassembled WGS sequence"/>
</dbReference>
<dbReference type="STRING" id="535722.E4V6W9"/>
<dbReference type="InterPro" id="IPR037504">
    <property type="entry name" value="PSI_induc_2"/>
</dbReference>
<accession>E4V6W9</accession>
<evidence type="ECO:0000313" key="4">
    <source>
        <dbReference type="Proteomes" id="UP000002669"/>
    </source>
</evidence>
<keyword evidence="2" id="KW-1133">Transmembrane helix</keyword>
<keyword evidence="2" id="KW-0812">Transmembrane</keyword>
<feature type="compositionally biased region" description="Polar residues" evidence="1">
    <location>
        <begin position="295"/>
        <end position="305"/>
    </location>
</feature>
<sequence length="439" mass="47634">MDPLEFTPWHQLAPRGITADVKDTFSSWDKCMSKAYCKWPAIVGIIVGGLILLSVVWCLVGCLCCGYTCCKGCCECCSCCCPSSSRKPPPAPSYDGRSKFADDYSGYQRPTPPVYNHHQAASTTPSYAQFDTLGSRPAPTVPTTTTRINEDALPNMPTWKEATTRRVEDTSHHNEEMEMSHLNPVTGHSVVDDPGASHGSAYYHHSQPVSPIYPPDHDHSRHPSAMNMNNMNMGGGYRGTSPSIPPTAIGIAHSPGCAPTPLSNAYNLDSASQLQHQQQQYPDQQTSGQIYTPPRYNTQSPSTIGRPTPAPPAVAADDVYGYTHPNGSSRSFTRSPVQRTRATPSPRPPLSPVNTYSHSPDRTGLPYPTSSRSFSPAQQQRTYTAYSPSTSTPPPPWSGSGSGSADQPLNTEQSTPQPQQTPSLLMAGRKPVENSWRDV</sequence>
<organism evidence="4">
    <name type="scientific">Arthroderma gypseum (strain ATCC MYA-4604 / CBS 118893)</name>
    <name type="common">Microsporum gypseum</name>
    <dbReference type="NCBI Taxonomy" id="535722"/>
    <lineage>
        <taxon>Eukaryota</taxon>
        <taxon>Fungi</taxon>
        <taxon>Dikarya</taxon>
        <taxon>Ascomycota</taxon>
        <taxon>Pezizomycotina</taxon>
        <taxon>Eurotiomycetes</taxon>
        <taxon>Eurotiomycetidae</taxon>
        <taxon>Onygenales</taxon>
        <taxon>Arthrodermataceae</taxon>
        <taxon>Nannizzia</taxon>
    </lineage>
</organism>
<dbReference type="OMA" id="CLCCGIQ"/>
<dbReference type="VEuPathDB" id="FungiDB:MGYG_08756"/>
<name>E4V6W9_ARTGP</name>
<keyword evidence="4" id="KW-1185">Reference proteome</keyword>
<protein>
    <recommendedName>
        <fullName evidence="5">Fibroin-3</fullName>
    </recommendedName>
</protein>
<feature type="compositionally biased region" description="Polar residues" evidence="1">
    <location>
        <begin position="325"/>
        <end position="343"/>
    </location>
</feature>
<feature type="region of interest" description="Disordered" evidence="1">
    <location>
        <begin position="270"/>
        <end position="439"/>
    </location>
</feature>
<feature type="compositionally biased region" description="Low complexity" evidence="1">
    <location>
        <begin position="137"/>
        <end position="146"/>
    </location>
</feature>
<feature type="compositionally biased region" description="Low complexity" evidence="1">
    <location>
        <begin position="413"/>
        <end position="423"/>
    </location>
</feature>
<dbReference type="OrthoDB" id="5401332at2759"/>
<dbReference type="HOGENOM" id="CLU_049361_0_1_1"/>
<feature type="compositionally biased region" description="Polar residues" evidence="1">
    <location>
        <begin position="368"/>
        <end position="386"/>
    </location>
</feature>